<keyword evidence="1" id="KW-1133">Transmembrane helix</keyword>
<keyword evidence="1" id="KW-0812">Transmembrane</keyword>
<evidence type="ECO:0000313" key="3">
    <source>
        <dbReference type="Proteomes" id="UP000216024"/>
    </source>
</evidence>
<proteinExistence type="predicted"/>
<keyword evidence="3" id="KW-1185">Reference proteome</keyword>
<protein>
    <submittedName>
        <fullName evidence="2">Uncharacterized protein</fullName>
    </submittedName>
</protein>
<dbReference type="AlphaFoldDB" id="A0A267MMP6"/>
<organism evidence="2 3">
    <name type="scientific">Anaeromicrobium sediminis</name>
    <dbReference type="NCBI Taxonomy" id="1478221"/>
    <lineage>
        <taxon>Bacteria</taxon>
        <taxon>Bacillati</taxon>
        <taxon>Bacillota</taxon>
        <taxon>Clostridia</taxon>
        <taxon>Peptostreptococcales</taxon>
        <taxon>Thermotaleaceae</taxon>
        <taxon>Anaeromicrobium</taxon>
    </lineage>
</organism>
<accession>A0A267MMP6</accession>
<evidence type="ECO:0000313" key="2">
    <source>
        <dbReference type="EMBL" id="PAB60707.1"/>
    </source>
</evidence>
<keyword evidence="1" id="KW-0472">Membrane</keyword>
<name>A0A267MMP6_9FIRM</name>
<feature type="transmembrane region" description="Helical" evidence="1">
    <location>
        <begin position="36"/>
        <end position="53"/>
    </location>
</feature>
<dbReference type="Proteomes" id="UP000216024">
    <property type="component" value="Unassembled WGS sequence"/>
</dbReference>
<evidence type="ECO:0000256" key="1">
    <source>
        <dbReference type="SAM" id="Phobius"/>
    </source>
</evidence>
<gene>
    <name evidence="2" type="ORF">CCE28_03980</name>
</gene>
<feature type="transmembrane region" description="Helical" evidence="1">
    <location>
        <begin position="12"/>
        <end position="30"/>
    </location>
</feature>
<dbReference type="RefSeq" id="WP_095131201.1">
    <property type="nucleotide sequence ID" value="NZ_NIBG01000002.1"/>
</dbReference>
<dbReference type="EMBL" id="NIBG01000002">
    <property type="protein sequence ID" value="PAB60707.1"/>
    <property type="molecule type" value="Genomic_DNA"/>
</dbReference>
<comment type="caution">
    <text evidence="2">The sequence shown here is derived from an EMBL/GenBank/DDBJ whole genome shotgun (WGS) entry which is preliminary data.</text>
</comment>
<reference evidence="2 3" key="1">
    <citation type="submission" date="2017-06" db="EMBL/GenBank/DDBJ databases">
        <title>Draft genome sequence of anaerobic fermentative bacterium Anaeromicrobium sediminis DY2726D isolated from West Pacific Ocean sediments.</title>
        <authorList>
            <person name="Zeng X."/>
        </authorList>
    </citation>
    <scope>NUCLEOTIDE SEQUENCE [LARGE SCALE GENOMIC DNA]</scope>
    <source>
        <strain evidence="2 3">DY2726D</strain>
    </source>
</reference>
<sequence>MDRLYISNDNKYNSAVNLIIILMILGLLIANSNLVGLIRGICLGVAFALFIKISNKKKITVNDDYIGFKILGDRQFIKIYWDDVEIVEVGNIIGDGIGYIDDGLKLVHVGKFGDDSDYFSEAHSLDNVADKDRLVSHVKDICKKRNIGIIELND</sequence>